<evidence type="ECO:0000259" key="2">
    <source>
        <dbReference type="SMART" id="SM00458"/>
    </source>
</evidence>
<organism evidence="3 4">
    <name type="scientific">Streptomyces heilongjiangensis</name>
    <dbReference type="NCBI Taxonomy" id="945052"/>
    <lineage>
        <taxon>Bacteria</taxon>
        <taxon>Bacillati</taxon>
        <taxon>Actinomycetota</taxon>
        <taxon>Actinomycetes</taxon>
        <taxon>Kitasatosporales</taxon>
        <taxon>Streptomycetaceae</taxon>
        <taxon>Streptomyces</taxon>
    </lineage>
</organism>
<keyword evidence="4" id="KW-1185">Reference proteome</keyword>
<evidence type="ECO:0000313" key="4">
    <source>
        <dbReference type="Proteomes" id="UP001596112"/>
    </source>
</evidence>
<dbReference type="InterPro" id="IPR000772">
    <property type="entry name" value="Ricin_B_lectin"/>
</dbReference>
<feature type="compositionally biased region" description="Low complexity" evidence="1">
    <location>
        <begin position="23"/>
        <end position="48"/>
    </location>
</feature>
<accession>A0ABW1B7J6</accession>
<feature type="domain" description="Ricin B lectin" evidence="2">
    <location>
        <begin position="221"/>
        <end position="347"/>
    </location>
</feature>
<evidence type="ECO:0000313" key="3">
    <source>
        <dbReference type="EMBL" id="MFC5808922.1"/>
    </source>
</evidence>
<dbReference type="SUPFAM" id="SSF50370">
    <property type="entry name" value="Ricin B-like lectins"/>
    <property type="match status" value="1"/>
</dbReference>
<gene>
    <name evidence="3" type="ORF">ACFQGO_15665</name>
</gene>
<sequence>MQAAEAGKAPARDAGPETGEAVGGETASRAASGSRSEAEADPGAAAAAKSRLPALVRTMTATAIDQPRQTGPVGRPGKAVLAGAAVGGALLVSVPFLVLGGHDAKARTAPTTAETVLDGNAGEAPGEFAVTQPGTGSSGESPKPSAKPGKPVREAAASAPAKGADKDEPKREAAAKPTKQSSTQKSGSGKDSGGSKAAAGGAASSTGKNQAAKPGSAVTFSGYVSLRSHLSGRCVDVPDGDFSDGKALWAWDCNGSPAQKWQFASDGTIRIQGKCLDVAGANYNDGTVIQIAWCNGNAAQQFVLNSAHDLVNTVVGKCVDIRDNNRGNGAPLQLWTCNGGDNQKWSV</sequence>
<dbReference type="SMART" id="SM00458">
    <property type="entry name" value="RICIN"/>
    <property type="match status" value="1"/>
</dbReference>
<dbReference type="PROSITE" id="PS50231">
    <property type="entry name" value="RICIN_B_LECTIN"/>
    <property type="match status" value="1"/>
</dbReference>
<feature type="compositionally biased region" description="Low complexity" evidence="1">
    <location>
        <begin position="175"/>
        <end position="208"/>
    </location>
</feature>
<evidence type="ECO:0000256" key="1">
    <source>
        <dbReference type="SAM" id="MobiDB-lite"/>
    </source>
</evidence>
<protein>
    <submittedName>
        <fullName evidence="3">Ricin-type beta-trefoil lectin domain protein</fullName>
    </submittedName>
</protein>
<name>A0ABW1B7J6_9ACTN</name>
<dbReference type="InterPro" id="IPR035992">
    <property type="entry name" value="Ricin_B-like_lectins"/>
</dbReference>
<dbReference type="Gene3D" id="2.80.10.50">
    <property type="match status" value="2"/>
</dbReference>
<dbReference type="Pfam" id="PF00652">
    <property type="entry name" value="Ricin_B_lectin"/>
    <property type="match status" value="1"/>
</dbReference>
<dbReference type="Proteomes" id="UP001596112">
    <property type="component" value="Unassembled WGS sequence"/>
</dbReference>
<comment type="caution">
    <text evidence="3">The sequence shown here is derived from an EMBL/GenBank/DDBJ whole genome shotgun (WGS) entry which is preliminary data.</text>
</comment>
<feature type="region of interest" description="Disordered" evidence="1">
    <location>
        <begin position="1"/>
        <end position="51"/>
    </location>
</feature>
<feature type="region of interest" description="Disordered" evidence="1">
    <location>
        <begin position="116"/>
        <end position="215"/>
    </location>
</feature>
<feature type="compositionally biased region" description="Basic and acidic residues" evidence="1">
    <location>
        <begin position="163"/>
        <end position="174"/>
    </location>
</feature>
<dbReference type="RefSeq" id="WP_272169258.1">
    <property type="nucleotide sequence ID" value="NZ_JAQOSL010000009.1"/>
</dbReference>
<reference evidence="4" key="1">
    <citation type="journal article" date="2019" name="Int. J. Syst. Evol. Microbiol.">
        <title>The Global Catalogue of Microorganisms (GCM) 10K type strain sequencing project: providing services to taxonomists for standard genome sequencing and annotation.</title>
        <authorList>
            <consortium name="The Broad Institute Genomics Platform"/>
            <consortium name="The Broad Institute Genome Sequencing Center for Infectious Disease"/>
            <person name="Wu L."/>
            <person name="Ma J."/>
        </authorList>
    </citation>
    <scope>NUCLEOTIDE SEQUENCE [LARGE SCALE GENOMIC DNA]</scope>
    <source>
        <strain evidence="4">JCM 9918</strain>
    </source>
</reference>
<dbReference type="EMBL" id="JBHSNZ010000009">
    <property type="protein sequence ID" value="MFC5808922.1"/>
    <property type="molecule type" value="Genomic_DNA"/>
</dbReference>
<proteinExistence type="predicted"/>